<dbReference type="NCBIfam" id="NF008750">
    <property type="entry name" value="PRK11784.1-2"/>
    <property type="match status" value="1"/>
</dbReference>
<dbReference type="eggNOG" id="COG2603">
    <property type="taxonomic scope" value="Bacteria"/>
</dbReference>
<dbReference type="SMART" id="SM00450">
    <property type="entry name" value="RHOD"/>
    <property type="match status" value="1"/>
</dbReference>
<dbReference type="InterPro" id="IPR036873">
    <property type="entry name" value="Rhodanese-like_dom_sf"/>
</dbReference>
<dbReference type="NCBIfam" id="TIGR03167">
    <property type="entry name" value="tRNA_sel_U_synt"/>
    <property type="match status" value="1"/>
</dbReference>
<dbReference type="InterPro" id="IPR017582">
    <property type="entry name" value="SelU"/>
</dbReference>
<dbReference type="GO" id="GO:0043828">
    <property type="term" value="F:tRNA 2-selenouridine synthase activity"/>
    <property type="evidence" value="ECO:0007669"/>
    <property type="project" value="InterPro"/>
</dbReference>
<keyword evidence="1" id="KW-0711">Selenium</keyword>
<dbReference type="Pfam" id="PF26341">
    <property type="entry name" value="AAA_SelU"/>
    <property type="match status" value="1"/>
</dbReference>
<dbReference type="PROSITE" id="PS50206">
    <property type="entry name" value="RHODANESE_3"/>
    <property type="match status" value="1"/>
</dbReference>
<dbReference type="OrthoDB" id="9808735at2"/>
<dbReference type="AlphaFoldDB" id="A0A016XJ65"/>
<sequence>MQQILSAEEALRRLDAFDAVLDARSESEYAEDHLPEAQNWPTLNDAERHEVGLLHRSNPFEARKRGAMIAARNIATHIEREVLDKSKDWKPLIYCWRGGKRSGSLALILSEIGFYVTRIDGGYKAFRNAVLTDIPRLATGLDWRVICGATGSGKTRLLHALSEAGAQTLDLEALACHRSSVLGALPGQPQPTQKAFDTQIWNALRRFDPARPVYVESESKKVGNVAVPDALMAAMRAAPCLHLLLPEDERVALLLEDYPHYAQDTAGFCARLDALTELRGKKTVAHWQNLVQTGQLQEVVRDLLRTHYDPGYQQSSLRNFTRFAEAPELHPRDRSMAAMQALARQMLAG</sequence>
<comment type="caution">
    <text evidence="3">The sequence shown here is derived from an EMBL/GenBank/DDBJ whole genome shotgun (WGS) entry which is preliminary data.</text>
</comment>
<dbReference type="SUPFAM" id="SSF52821">
    <property type="entry name" value="Rhodanese/Cell cycle control phosphatase"/>
    <property type="match status" value="1"/>
</dbReference>
<name>A0A016XJ65_9BURK</name>
<dbReference type="GO" id="GO:0002098">
    <property type="term" value="P:tRNA wobble uridine modification"/>
    <property type="evidence" value="ECO:0007669"/>
    <property type="project" value="InterPro"/>
</dbReference>
<dbReference type="Proteomes" id="UP000023268">
    <property type="component" value="Unassembled WGS sequence"/>
</dbReference>
<dbReference type="Pfam" id="PF00581">
    <property type="entry name" value="Rhodanese"/>
    <property type="match status" value="1"/>
</dbReference>
<dbReference type="PANTHER" id="PTHR30401:SF0">
    <property type="entry name" value="TRNA 2-SELENOURIDINE SYNTHASE"/>
    <property type="match status" value="1"/>
</dbReference>
<dbReference type="InterPro" id="IPR001763">
    <property type="entry name" value="Rhodanese-like_dom"/>
</dbReference>
<accession>A0A016XJ65</accession>
<dbReference type="PANTHER" id="PTHR30401">
    <property type="entry name" value="TRNA 2-SELENOURIDINE SYNTHASE"/>
    <property type="match status" value="1"/>
</dbReference>
<evidence type="ECO:0000313" key="3">
    <source>
        <dbReference type="EMBL" id="EYC51268.1"/>
    </source>
</evidence>
<feature type="domain" description="Rhodanese" evidence="2">
    <location>
        <begin position="20"/>
        <end position="135"/>
    </location>
</feature>
<evidence type="ECO:0000259" key="2">
    <source>
        <dbReference type="PROSITE" id="PS50206"/>
    </source>
</evidence>
<dbReference type="RefSeq" id="WP_035607332.1">
    <property type="nucleotide sequence ID" value="NZ_JEMG01000001.1"/>
</dbReference>
<evidence type="ECO:0000313" key="4">
    <source>
        <dbReference type="Proteomes" id="UP000023268"/>
    </source>
</evidence>
<gene>
    <name evidence="3" type="ORF">AZ34_09330</name>
</gene>
<reference evidence="3 4" key="1">
    <citation type="submission" date="2014-02" db="EMBL/GenBank/DDBJ databases">
        <title>Draft Genome of Hylemonella gracilis isolated from the Niagara River.</title>
        <authorList>
            <person name="Pawlowski D.R."/>
            <person name="Koudelka G.B."/>
        </authorList>
    </citation>
    <scope>NUCLEOTIDE SEQUENCE [LARGE SCALE GENOMIC DNA]</scope>
    <source>
        <strain evidence="3 4">Niagara R</strain>
    </source>
</reference>
<dbReference type="Gene3D" id="3.40.250.10">
    <property type="entry name" value="Rhodanese-like domain"/>
    <property type="match status" value="1"/>
</dbReference>
<proteinExistence type="predicted"/>
<organism evidence="3 4">
    <name type="scientific">Hylemonella gracilis str. Niagara R</name>
    <dbReference type="NCBI Taxonomy" id="1458275"/>
    <lineage>
        <taxon>Bacteria</taxon>
        <taxon>Pseudomonadati</taxon>
        <taxon>Pseudomonadota</taxon>
        <taxon>Betaproteobacteria</taxon>
        <taxon>Burkholderiales</taxon>
        <taxon>Comamonadaceae</taxon>
        <taxon>Hylemonella</taxon>
    </lineage>
</organism>
<protein>
    <submittedName>
        <fullName evidence="3">tRNA 2-selenouridine synthase</fullName>
    </submittedName>
</protein>
<dbReference type="EMBL" id="JEMG01000001">
    <property type="protein sequence ID" value="EYC51268.1"/>
    <property type="molecule type" value="Genomic_DNA"/>
</dbReference>
<dbReference type="STRING" id="1458275.AZ34_09330"/>
<dbReference type="InterPro" id="IPR058840">
    <property type="entry name" value="AAA_SelU"/>
</dbReference>
<dbReference type="NCBIfam" id="NF008752">
    <property type="entry name" value="PRK11784.1-4"/>
    <property type="match status" value="1"/>
</dbReference>
<evidence type="ECO:0000256" key="1">
    <source>
        <dbReference type="ARBA" id="ARBA00023266"/>
    </source>
</evidence>